<evidence type="ECO:0000313" key="3">
    <source>
        <dbReference type="EMBL" id="GGO54919.1"/>
    </source>
</evidence>
<organism evidence="3 4">
    <name type="scientific">Streptomyces daqingensis</name>
    <dbReference type="NCBI Taxonomy" id="1472640"/>
    <lineage>
        <taxon>Bacteria</taxon>
        <taxon>Bacillati</taxon>
        <taxon>Actinomycetota</taxon>
        <taxon>Actinomycetes</taxon>
        <taxon>Kitasatosporales</taxon>
        <taxon>Streptomycetaceae</taxon>
        <taxon>Streptomyces</taxon>
    </lineage>
</organism>
<proteinExistence type="predicted"/>
<sequence>MRPSRHAGRTLIAAVALLFATLLIAETAYAQVVPEITQPVTSVSQQMPAAAPHSGTGEDDCRPRQTARHTGHAPASPVPQGQMCGCDFRTGQTHVPADPVTMRDASRAVRSTALPLMHRTLRC</sequence>
<accession>A0ABQ2MNG1</accession>
<feature type="region of interest" description="Disordered" evidence="1">
    <location>
        <begin position="41"/>
        <end position="85"/>
    </location>
</feature>
<dbReference type="Proteomes" id="UP000631535">
    <property type="component" value="Unassembled WGS sequence"/>
</dbReference>
<comment type="caution">
    <text evidence="3">The sequence shown here is derived from an EMBL/GenBank/DDBJ whole genome shotgun (WGS) entry which is preliminary data.</text>
</comment>
<name>A0ABQ2MNG1_9ACTN</name>
<evidence type="ECO:0000313" key="4">
    <source>
        <dbReference type="Proteomes" id="UP000631535"/>
    </source>
</evidence>
<evidence type="ECO:0000256" key="1">
    <source>
        <dbReference type="SAM" id="MobiDB-lite"/>
    </source>
</evidence>
<protein>
    <recommendedName>
        <fullName evidence="5">Secreted protein</fullName>
    </recommendedName>
</protein>
<keyword evidence="4" id="KW-1185">Reference proteome</keyword>
<feature type="chain" id="PRO_5046729440" description="Secreted protein" evidence="2">
    <location>
        <begin position="31"/>
        <end position="123"/>
    </location>
</feature>
<reference evidence="4" key="1">
    <citation type="journal article" date="2019" name="Int. J. Syst. Evol. Microbiol.">
        <title>The Global Catalogue of Microorganisms (GCM) 10K type strain sequencing project: providing services to taxonomists for standard genome sequencing and annotation.</title>
        <authorList>
            <consortium name="The Broad Institute Genomics Platform"/>
            <consortium name="The Broad Institute Genome Sequencing Center for Infectious Disease"/>
            <person name="Wu L."/>
            <person name="Ma J."/>
        </authorList>
    </citation>
    <scope>NUCLEOTIDE SEQUENCE [LARGE SCALE GENOMIC DNA]</scope>
    <source>
        <strain evidence="4">CGMCC 4.7178</strain>
    </source>
</reference>
<dbReference type="EMBL" id="BMMP01000016">
    <property type="protein sequence ID" value="GGO54919.1"/>
    <property type="molecule type" value="Genomic_DNA"/>
</dbReference>
<evidence type="ECO:0000256" key="2">
    <source>
        <dbReference type="SAM" id="SignalP"/>
    </source>
</evidence>
<feature type="signal peptide" evidence="2">
    <location>
        <begin position="1"/>
        <end position="30"/>
    </location>
</feature>
<gene>
    <name evidence="3" type="ORF">GCM10012287_44950</name>
</gene>
<evidence type="ECO:0008006" key="5">
    <source>
        <dbReference type="Google" id="ProtNLM"/>
    </source>
</evidence>
<keyword evidence="2" id="KW-0732">Signal</keyword>